<reference evidence="4" key="1">
    <citation type="journal article" date="2019" name="Int. J. Syst. Evol. Microbiol.">
        <title>The Global Catalogue of Microorganisms (GCM) 10K type strain sequencing project: providing services to taxonomists for standard genome sequencing and annotation.</title>
        <authorList>
            <consortium name="The Broad Institute Genomics Platform"/>
            <consortium name="The Broad Institute Genome Sequencing Center for Infectious Disease"/>
            <person name="Wu L."/>
            <person name="Ma J."/>
        </authorList>
    </citation>
    <scope>NUCLEOTIDE SEQUENCE [LARGE SCALE GENOMIC DNA]</scope>
    <source>
        <strain evidence="4">CGMCC 1.19062</strain>
    </source>
</reference>
<feature type="compositionally biased region" description="Polar residues" evidence="1">
    <location>
        <begin position="241"/>
        <end position="252"/>
    </location>
</feature>
<protein>
    <submittedName>
        <fullName evidence="3">FecR domain-containing protein</fullName>
    </submittedName>
</protein>
<gene>
    <name evidence="3" type="ORF">ACFSM5_01445</name>
</gene>
<feature type="compositionally biased region" description="Polar residues" evidence="1">
    <location>
        <begin position="219"/>
        <end position="233"/>
    </location>
</feature>
<feature type="compositionally biased region" description="Polar residues" evidence="1">
    <location>
        <begin position="175"/>
        <end position="211"/>
    </location>
</feature>
<dbReference type="EMBL" id="JBHUIP010000001">
    <property type="protein sequence ID" value="MFD2261533.1"/>
    <property type="molecule type" value="Genomic_DNA"/>
</dbReference>
<dbReference type="Pfam" id="PF04773">
    <property type="entry name" value="FecR"/>
    <property type="match status" value="1"/>
</dbReference>
<evidence type="ECO:0000259" key="2">
    <source>
        <dbReference type="Pfam" id="PF04773"/>
    </source>
</evidence>
<comment type="caution">
    <text evidence="3">The sequence shown here is derived from an EMBL/GenBank/DDBJ whole genome shotgun (WGS) entry which is preliminary data.</text>
</comment>
<name>A0ABW5DKB6_9PROT</name>
<dbReference type="RefSeq" id="WP_379874440.1">
    <property type="nucleotide sequence ID" value="NZ_JBHUIP010000001.1"/>
</dbReference>
<feature type="region of interest" description="Disordered" evidence="1">
    <location>
        <begin position="170"/>
        <end position="268"/>
    </location>
</feature>
<feature type="compositionally biased region" description="Polar residues" evidence="1">
    <location>
        <begin position="23"/>
        <end position="32"/>
    </location>
</feature>
<organism evidence="3 4">
    <name type="scientific">Lacibacterium aquatile</name>
    <dbReference type="NCBI Taxonomy" id="1168082"/>
    <lineage>
        <taxon>Bacteria</taxon>
        <taxon>Pseudomonadati</taxon>
        <taxon>Pseudomonadota</taxon>
        <taxon>Alphaproteobacteria</taxon>
        <taxon>Rhodospirillales</taxon>
        <taxon>Rhodospirillaceae</taxon>
    </lineage>
</organism>
<evidence type="ECO:0000313" key="4">
    <source>
        <dbReference type="Proteomes" id="UP001597295"/>
    </source>
</evidence>
<feature type="region of interest" description="Disordered" evidence="1">
    <location>
        <begin position="1"/>
        <end position="33"/>
    </location>
</feature>
<accession>A0ABW5DKB6</accession>
<evidence type="ECO:0000256" key="1">
    <source>
        <dbReference type="SAM" id="MobiDB-lite"/>
    </source>
</evidence>
<feature type="compositionally biased region" description="Polar residues" evidence="1">
    <location>
        <begin position="1"/>
        <end position="14"/>
    </location>
</feature>
<keyword evidence="4" id="KW-1185">Reference proteome</keyword>
<evidence type="ECO:0000313" key="3">
    <source>
        <dbReference type="EMBL" id="MFD2261533.1"/>
    </source>
</evidence>
<proteinExistence type="predicted"/>
<dbReference type="InterPro" id="IPR006860">
    <property type="entry name" value="FecR"/>
</dbReference>
<sequence length="268" mass="28048">MSTSLTSGAVSAQQPAEPAGVISASQGATRSLSAPGRAGEKILYLGDQTYRNETLRNETSGPTHIMFLDQSSLTIGPGAELTIDEFVYDPGTRQGKISLNLVKGLVRVVGGDISKTNETTIKTPVGTIGIRGGITVIDSQISTTRAEYLFGQSMRTTDQNGNTQTVTRAGFGVDLNSSGDQSPPRRTTASDLSSLLNRLETQPTQQPNRAQSPAPPGQLISTGNRGVSPNNTIAPDRLKSVTDTNSGVNPQLTLKDILGNGTTPIPAS</sequence>
<dbReference type="Proteomes" id="UP001597295">
    <property type="component" value="Unassembled WGS sequence"/>
</dbReference>
<feature type="domain" description="FecR protein" evidence="2">
    <location>
        <begin position="56"/>
        <end position="149"/>
    </location>
</feature>